<evidence type="ECO:0000313" key="2">
    <source>
        <dbReference type="Proteomes" id="UP000324832"/>
    </source>
</evidence>
<sequence>MLRNLIFPIARTKFQVINIRNKQKKVPKIDKKLQAATESLAARGFLRPNKPWDPPANIDEMILKICSENGLNSKSEFNSLEVKFVVLKSCYEETGHSVPNSL</sequence>
<evidence type="ECO:0000313" key="1">
    <source>
        <dbReference type="EMBL" id="VVC88864.1"/>
    </source>
</evidence>
<keyword evidence="2" id="KW-1185">Reference proteome</keyword>
<proteinExistence type="predicted"/>
<name>A0A5E4PUB0_9NEOP</name>
<reference evidence="1 2" key="1">
    <citation type="submission" date="2017-07" db="EMBL/GenBank/DDBJ databases">
        <authorList>
            <person name="Talla V."/>
            <person name="Backstrom N."/>
        </authorList>
    </citation>
    <scope>NUCLEOTIDE SEQUENCE [LARGE SCALE GENOMIC DNA]</scope>
</reference>
<dbReference type="Proteomes" id="UP000324832">
    <property type="component" value="Unassembled WGS sequence"/>
</dbReference>
<dbReference type="AlphaFoldDB" id="A0A5E4PUB0"/>
<dbReference type="EMBL" id="FZQP02000404">
    <property type="protein sequence ID" value="VVC88864.1"/>
    <property type="molecule type" value="Genomic_DNA"/>
</dbReference>
<evidence type="ECO:0008006" key="3">
    <source>
        <dbReference type="Google" id="ProtNLM"/>
    </source>
</evidence>
<protein>
    <recommendedName>
        <fullName evidence="3">39S ribosomal protein L50, mitochondrial</fullName>
    </recommendedName>
</protein>
<accession>A0A5E4PUB0</accession>
<organism evidence="1 2">
    <name type="scientific">Leptidea sinapis</name>
    <dbReference type="NCBI Taxonomy" id="189913"/>
    <lineage>
        <taxon>Eukaryota</taxon>
        <taxon>Metazoa</taxon>
        <taxon>Ecdysozoa</taxon>
        <taxon>Arthropoda</taxon>
        <taxon>Hexapoda</taxon>
        <taxon>Insecta</taxon>
        <taxon>Pterygota</taxon>
        <taxon>Neoptera</taxon>
        <taxon>Endopterygota</taxon>
        <taxon>Lepidoptera</taxon>
        <taxon>Glossata</taxon>
        <taxon>Ditrysia</taxon>
        <taxon>Papilionoidea</taxon>
        <taxon>Pieridae</taxon>
        <taxon>Dismorphiinae</taxon>
        <taxon>Leptidea</taxon>
    </lineage>
</organism>
<gene>
    <name evidence="1" type="ORF">LSINAPIS_LOCUS2126</name>
</gene>